<evidence type="ECO:0000256" key="1">
    <source>
        <dbReference type="SAM" id="Phobius"/>
    </source>
</evidence>
<evidence type="ECO:0000313" key="3">
    <source>
        <dbReference type="Proteomes" id="UP001516400"/>
    </source>
</evidence>
<keyword evidence="1" id="KW-0812">Transmembrane</keyword>
<organism evidence="2 3">
    <name type="scientific">Cryptolaemus montrouzieri</name>
    <dbReference type="NCBI Taxonomy" id="559131"/>
    <lineage>
        <taxon>Eukaryota</taxon>
        <taxon>Metazoa</taxon>
        <taxon>Ecdysozoa</taxon>
        <taxon>Arthropoda</taxon>
        <taxon>Hexapoda</taxon>
        <taxon>Insecta</taxon>
        <taxon>Pterygota</taxon>
        <taxon>Neoptera</taxon>
        <taxon>Endopterygota</taxon>
        <taxon>Coleoptera</taxon>
        <taxon>Polyphaga</taxon>
        <taxon>Cucujiformia</taxon>
        <taxon>Coccinelloidea</taxon>
        <taxon>Coccinellidae</taxon>
        <taxon>Scymninae</taxon>
        <taxon>Scymnini</taxon>
        <taxon>Cryptolaemus</taxon>
    </lineage>
</organism>
<protein>
    <submittedName>
        <fullName evidence="2">Uncharacterized protein</fullName>
    </submittedName>
</protein>
<comment type="caution">
    <text evidence="2">The sequence shown here is derived from an EMBL/GenBank/DDBJ whole genome shotgun (WGS) entry which is preliminary data.</text>
</comment>
<proteinExistence type="predicted"/>
<evidence type="ECO:0000313" key="2">
    <source>
        <dbReference type="EMBL" id="KAL3268484.1"/>
    </source>
</evidence>
<dbReference type="EMBL" id="JABFTP020000021">
    <property type="protein sequence ID" value="KAL3268484.1"/>
    <property type="molecule type" value="Genomic_DNA"/>
</dbReference>
<dbReference type="AlphaFoldDB" id="A0ABD2MQ60"/>
<name>A0ABD2MQ60_9CUCU</name>
<dbReference type="Proteomes" id="UP001516400">
    <property type="component" value="Unassembled WGS sequence"/>
</dbReference>
<reference evidence="2 3" key="1">
    <citation type="journal article" date="2021" name="BMC Biol.">
        <title>Horizontally acquired antibacterial genes associated with adaptive radiation of ladybird beetles.</title>
        <authorList>
            <person name="Li H.S."/>
            <person name="Tang X.F."/>
            <person name="Huang Y.H."/>
            <person name="Xu Z.Y."/>
            <person name="Chen M.L."/>
            <person name="Du X.Y."/>
            <person name="Qiu B.Y."/>
            <person name="Chen P.T."/>
            <person name="Zhang W."/>
            <person name="Slipinski A."/>
            <person name="Escalona H.E."/>
            <person name="Waterhouse R.M."/>
            <person name="Zwick A."/>
            <person name="Pang H."/>
        </authorList>
    </citation>
    <scope>NUCLEOTIDE SEQUENCE [LARGE SCALE GENOMIC DNA]</scope>
    <source>
        <strain evidence="2">SYSU2018</strain>
    </source>
</reference>
<keyword evidence="1" id="KW-1133">Transmembrane helix</keyword>
<sequence>MEESIQNVTSLVVDQTALLGNDKICGADFCLANVNKSSNPNLDRPESAKIQLISGIYLICMVLASVIIGLGLDSMQR</sequence>
<accession>A0ABD2MQ60</accession>
<keyword evidence="3" id="KW-1185">Reference proteome</keyword>
<gene>
    <name evidence="2" type="ORF">HHI36_007595</name>
</gene>
<keyword evidence="1" id="KW-0472">Membrane</keyword>
<feature type="transmembrane region" description="Helical" evidence="1">
    <location>
        <begin position="50"/>
        <end position="72"/>
    </location>
</feature>